<dbReference type="EMBL" id="JPQZ01000080">
    <property type="protein sequence ID" value="KKO74349.1"/>
    <property type="molecule type" value="Genomic_DNA"/>
</dbReference>
<evidence type="ECO:0000256" key="1">
    <source>
        <dbReference type="SAM" id="Coils"/>
    </source>
</evidence>
<dbReference type="AlphaFoldDB" id="A0A0F9Z973"/>
<reference evidence="2 3" key="1">
    <citation type="journal article" date="2015" name="Environ. Microbiol.">
        <title>Genome analyses suggest the presence of polyploidy and recent human-driven expansions in eight global populations of the honeybee pathogen Nosema ceranae.</title>
        <authorList>
            <person name="Pelin A."/>
            <person name="Selman M."/>
            <person name="Aris-Brosou S."/>
            <person name="Farinelli L."/>
            <person name="Corradi N."/>
        </authorList>
    </citation>
    <scope>NUCLEOTIDE SEQUENCE [LARGE SCALE GENOMIC DNA]</scope>
    <source>
        <strain evidence="2 3">PA08 1199</strain>
    </source>
</reference>
<dbReference type="VEuPathDB" id="MicrosporidiaDB:AAJ76_800003767"/>
<comment type="caution">
    <text evidence="2">The sequence shown here is derived from an EMBL/GenBank/DDBJ whole genome shotgun (WGS) entry which is preliminary data.</text>
</comment>
<feature type="coiled-coil region" evidence="1">
    <location>
        <begin position="5"/>
        <end position="39"/>
    </location>
</feature>
<sequence length="420" mass="48929">MNDEILRLQSKILELEELLEDKEIMINLLLKEIKNIKSNKTKLLNGHIDNVVEINTKRVKITESSSCTAVPVKEDDNKLKSDSVACTTNDSLPHIAPEICWVYKYKLKEDLEVLLNKKKVVRLFKDNVYFDEFMDFCSDTYVINSFEVTKVSHGKNVKKYLQENKTHILKYLILNINKIHFTSVCSTLLALSTEFTDLEKCVIIHDLILYLQDFSKLVFYAFCIFNKELKSDLNILKMTLHMILSFQYKIDLEIHKNKKIIITSLNNLKSIFNFQKQVILEDYLLKIKSDIEIIVKGKINPAIYEYIYSVRALGHFLDWDYVYNIFISENLIQNITGCKILYMGILALNSIRIFGETESADIIINFIKDKMVEVDEIGIASFLVVKQLNEKDSLGFLEANEDNLMKKGYDIEYLKKVLIY</sequence>
<dbReference type="Proteomes" id="UP000034350">
    <property type="component" value="Unassembled WGS sequence"/>
</dbReference>
<evidence type="ECO:0000313" key="3">
    <source>
        <dbReference type="Proteomes" id="UP000034350"/>
    </source>
</evidence>
<dbReference type="InterPro" id="IPR031543">
    <property type="entry name" value="DUF5087"/>
</dbReference>
<dbReference type="OrthoDB" id="2186859at2759"/>
<dbReference type="Pfam" id="PF17006">
    <property type="entry name" value="DUF5087"/>
    <property type="match status" value="1"/>
</dbReference>
<dbReference type="VEuPathDB" id="MicrosporidiaDB:NCER_102254"/>
<dbReference type="RefSeq" id="XP_024330091.1">
    <property type="nucleotide sequence ID" value="XM_024476420.1"/>
</dbReference>
<evidence type="ECO:0000313" key="2">
    <source>
        <dbReference type="EMBL" id="KKO74349.1"/>
    </source>
</evidence>
<name>A0A0F9Z973_9MICR</name>
<proteinExistence type="predicted"/>
<dbReference type="GeneID" id="36321373"/>
<keyword evidence="3" id="KW-1185">Reference proteome</keyword>
<gene>
    <name evidence="2" type="ORF">AAJ76_800003767</name>
</gene>
<protein>
    <submittedName>
        <fullName evidence="2">Uncharacterized protein</fullName>
    </submittedName>
</protein>
<accession>A0A0F9Z973</accession>
<keyword evidence="1" id="KW-0175">Coiled coil</keyword>
<organism evidence="2 3">
    <name type="scientific">Vairimorpha ceranae</name>
    <dbReference type="NCBI Taxonomy" id="40302"/>
    <lineage>
        <taxon>Eukaryota</taxon>
        <taxon>Fungi</taxon>
        <taxon>Fungi incertae sedis</taxon>
        <taxon>Microsporidia</taxon>
        <taxon>Nosematidae</taxon>
        <taxon>Vairimorpha</taxon>
    </lineage>
</organism>